<feature type="signal peptide" evidence="1">
    <location>
        <begin position="1"/>
        <end position="22"/>
    </location>
</feature>
<dbReference type="SUPFAM" id="SSF50814">
    <property type="entry name" value="Lipocalins"/>
    <property type="match status" value="1"/>
</dbReference>
<keyword evidence="1" id="KW-0732">Signal</keyword>
<organism evidence="2">
    <name type="scientific">Amblyomma triste</name>
    <name type="common">Neotropical tick</name>
    <dbReference type="NCBI Taxonomy" id="251400"/>
    <lineage>
        <taxon>Eukaryota</taxon>
        <taxon>Metazoa</taxon>
        <taxon>Ecdysozoa</taxon>
        <taxon>Arthropoda</taxon>
        <taxon>Chelicerata</taxon>
        <taxon>Arachnida</taxon>
        <taxon>Acari</taxon>
        <taxon>Parasitiformes</taxon>
        <taxon>Ixodida</taxon>
        <taxon>Ixodoidea</taxon>
        <taxon>Ixodidae</taxon>
        <taxon>Amblyomminae</taxon>
        <taxon>Amblyomma</taxon>
    </lineage>
</organism>
<accession>A0A023GAZ7</accession>
<reference evidence="2" key="1">
    <citation type="submission" date="2014-03" db="EMBL/GenBank/DDBJ databases">
        <title>The sialotranscriptome of Amblyomma triste, Amblyomma parvum and Amblyomma cajennense ticks, uncovered by 454-based RNA-seq.</title>
        <authorList>
            <person name="Garcia G.R."/>
            <person name="Gardinassi L.G."/>
            <person name="Ribeiro J.M."/>
            <person name="Anatriello E."/>
            <person name="Ferreira B.R."/>
            <person name="Moreira H.N."/>
            <person name="Mafra C."/>
            <person name="Olegario M.M."/>
            <person name="Szabo P.J."/>
            <person name="Miranda-Santos I.K."/>
            <person name="Maruyama S.R."/>
        </authorList>
    </citation>
    <scope>NUCLEOTIDE SEQUENCE</scope>
    <source>
        <strain evidence="2">Mato Grasso do Sul</strain>
        <tissue evidence="2">Salivary glands</tissue>
    </source>
</reference>
<protein>
    <submittedName>
        <fullName evidence="2">Putative lipocalin-3 1</fullName>
    </submittedName>
</protein>
<dbReference type="EMBL" id="GBBM01004361">
    <property type="protein sequence ID" value="JAC31057.1"/>
    <property type="molecule type" value="mRNA"/>
</dbReference>
<name>A0A023GAZ7_AMBTT</name>
<dbReference type="AlphaFoldDB" id="A0A023GAZ7"/>
<feature type="chain" id="PRO_5001521851" evidence="1">
    <location>
        <begin position="23"/>
        <end position="221"/>
    </location>
</feature>
<evidence type="ECO:0000256" key="1">
    <source>
        <dbReference type="SAM" id="SignalP"/>
    </source>
</evidence>
<dbReference type="InterPro" id="IPR012674">
    <property type="entry name" value="Calycin"/>
</dbReference>
<evidence type="ECO:0000313" key="2">
    <source>
        <dbReference type="EMBL" id="JAC31057.1"/>
    </source>
</evidence>
<sequence length="221" mass="25159">MTMDHSIALAILLVAMCPQIESWTEGEDFGSEIDIREALNTSEPLWLFWQSDKNSFSVCSEDYCINETETCIRNVMIVISSEDYYFNQVMLLNGVLYTTGYIGEFNDGKTPPKSMEVREVRDLAEDSGSGLHQLWVLEYLEPEDRRCMVFFIQELEGAIADDLSICQMYIKGEPQPSDPPPGCQTFFKTRCNATHIYKPYSTKCKEVVKLTDTPVNNAVRA</sequence>
<proteinExistence type="evidence at transcript level"/>